<dbReference type="SMART" id="SM00408">
    <property type="entry name" value="IGc2"/>
    <property type="match status" value="1"/>
</dbReference>
<dbReference type="EMBL" id="CAJPEV010030559">
    <property type="protein sequence ID" value="CAG0909129.1"/>
    <property type="molecule type" value="Genomic_DNA"/>
</dbReference>
<dbReference type="Gene3D" id="2.60.40.10">
    <property type="entry name" value="Immunoglobulins"/>
    <property type="match status" value="1"/>
</dbReference>
<dbReference type="Pfam" id="PF07679">
    <property type="entry name" value="I-set"/>
    <property type="match status" value="1"/>
</dbReference>
<dbReference type="InterPro" id="IPR007110">
    <property type="entry name" value="Ig-like_dom"/>
</dbReference>
<keyword evidence="2" id="KW-1015">Disulfide bond</keyword>
<dbReference type="SUPFAM" id="SSF48726">
    <property type="entry name" value="Immunoglobulin"/>
    <property type="match status" value="1"/>
</dbReference>
<organism evidence="5">
    <name type="scientific">Darwinula stevensoni</name>
    <dbReference type="NCBI Taxonomy" id="69355"/>
    <lineage>
        <taxon>Eukaryota</taxon>
        <taxon>Metazoa</taxon>
        <taxon>Ecdysozoa</taxon>
        <taxon>Arthropoda</taxon>
        <taxon>Crustacea</taxon>
        <taxon>Oligostraca</taxon>
        <taxon>Ostracoda</taxon>
        <taxon>Podocopa</taxon>
        <taxon>Podocopida</taxon>
        <taxon>Darwinulocopina</taxon>
        <taxon>Darwinuloidea</taxon>
        <taxon>Darwinulidae</taxon>
        <taxon>Darwinula</taxon>
    </lineage>
</organism>
<dbReference type="InterPro" id="IPR050958">
    <property type="entry name" value="Cell_Adh-Cytoskel_Orgn"/>
</dbReference>
<proteinExistence type="predicted"/>
<gene>
    <name evidence="5" type="ORF">DSTB1V02_LOCUS15246</name>
</gene>
<evidence type="ECO:0000259" key="4">
    <source>
        <dbReference type="PROSITE" id="PS50835"/>
    </source>
</evidence>
<keyword evidence="3" id="KW-0393">Immunoglobulin domain</keyword>
<dbReference type="Proteomes" id="UP000677054">
    <property type="component" value="Unassembled WGS sequence"/>
</dbReference>
<reference evidence="5" key="1">
    <citation type="submission" date="2020-11" db="EMBL/GenBank/DDBJ databases">
        <authorList>
            <person name="Tran Van P."/>
        </authorList>
    </citation>
    <scope>NUCLEOTIDE SEQUENCE</scope>
</reference>
<evidence type="ECO:0000313" key="6">
    <source>
        <dbReference type="Proteomes" id="UP000677054"/>
    </source>
</evidence>
<dbReference type="InterPro" id="IPR003598">
    <property type="entry name" value="Ig_sub2"/>
</dbReference>
<dbReference type="PROSITE" id="PS50835">
    <property type="entry name" value="IG_LIKE"/>
    <property type="match status" value="1"/>
</dbReference>
<dbReference type="PANTHER" id="PTHR45080:SF8">
    <property type="entry name" value="IG-LIKE DOMAIN-CONTAINING PROTEIN"/>
    <property type="match status" value="1"/>
</dbReference>
<evidence type="ECO:0000256" key="1">
    <source>
        <dbReference type="ARBA" id="ARBA00022729"/>
    </source>
</evidence>
<name>A0A7R9AKE4_9CRUS</name>
<feature type="non-terminal residue" evidence="5">
    <location>
        <position position="1"/>
    </location>
</feature>
<dbReference type="EMBL" id="LR930077">
    <property type="protein sequence ID" value="CAD7255501.1"/>
    <property type="molecule type" value="Genomic_DNA"/>
</dbReference>
<feature type="domain" description="Ig-like" evidence="4">
    <location>
        <begin position="79"/>
        <end position="158"/>
    </location>
</feature>
<dbReference type="InterPro" id="IPR003599">
    <property type="entry name" value="Ig_sub"/>
</dbReference>
<dbReference type="GO" id="GO:0007156">
    <property type="term" value="P:homophilic cell adhesion via plasma membrane adhesion molecules"/>
    <property type="evidence" value="ECO:0007669"/>
    <property type="project" value="TreeGrafter"/>
</dbReference>
<dbReference type="InterPro" id="IPR013098">
    <property type="entry name" value="Ig_I-set"/>
</dbReference>
<dbReference type="PANTHER" id="PTHR45080">
    <property type="entry name" value="CONTACTIN 5"/>
    <property type="match status" value="1"/>
</dbReference>
<keyword evidence="6" id="KW-1185">Reference proteome</keyword>
<dbReference type="GO" id="GO:0005886">
    <property type="term" value="C:plasma membrane"/>
    <property type="evidence" value="ECO:0007669"/>
    <property type="project" value="TreeGrafter"/>
</dbReference>
<evidence type="ECO:0000256" key="3">
    <source>
        <dbReference type="ARBA" id="ARBA00023319"/>
    </source>
</evidence>
<accession>A0A7R9AKE4</accession>
<protein>
    <recommendedName>
        <fullName evidence="4">Ig-like domain-containing protein</fullName>
    </recommendedName>
</protein>
<dbReference type="AlphaFoldDB" id="A0A7R9AKE4"/>
<dbReference type="InterPro" id="IPR036179">
    <property type="entry name" value="Ig-like_dom_sf"/>
</dbReference>
<evidence type="ECO:0000256" key="2">
    <source>
        <dbReference type="ARBA" id="ARBA00023157"/>
    </source>
</evidence>
<dbReference type="SMART" id="SM00409">
    <property type="entry name" value="IG"/>
    <property type="match status" value="1"/>
</dbReference>
<dbReference type="InterPro" id="IPR013783">
    <property type="entry name" value="Ig-like_fold"/>
</dbReference>
<evidence type="ECO:0000313" key="5">
    <source>
        <dbReference type="EMBL" id="CAD7255501.1"/>
    </source>
</evidence>
<sequence length="158" mass="17129">MREVRVASAGALIFCPVSMPSATHKWYVKRGHRLERIPEASGVFLRLPEQTTRVTYMCTVANALGQADASVPVAFGGEAEVKVTPPDLAVPRGALAVLNCTAVPSGRVRWFRNAAPVEEDGRTRMYQGTILVVEDVRHGDEGVYRCQVEGEGGEVAYA</sequence>
<keyword evidence="1" id="KW-0732">Signal</keyword>